<protein>
    <submittedName>
        <fullName evidence="1">Uncharacterized protein</fullName>
    </submittedName>
</protein>
<dbReference type="AlphaFoldDB" id="A0A2G0CIR8"/>
<dbReference type="Proteomes" id="UP000226437">
    <property type="component" value="Unassembled WGS sequence"/>
</dbReference>
<dbReference type="EMBL" id="PDLO01000001">
    <property type="protein sequence ID" value="PHK99881.1"/>
    <property type="molecule type" value="Genomic_DNA"/>
</dbReference>
<evidence type="ECO:0000313" key="1">
    <source>
        <dbReference type="EMBL" id="PHK99881.1"/>
    </source>
</evidence>
<dbReference type="InterPro" id="IPR027417">
    <property type="entry name" value="P-loop_NTPase"/>
</dbReference>
<gene>
    <name evidence="1" type="ORF">CGL56_02215</name>
</gene>
<dbReference type="RefSeq" id="WP_099104860.1">
    <property type="nucleotide sequence ID" value="NZ_JAATJF010000001.1"/>
</dbReference>
<proteinExistence type="predicted"/>
<accession>A0A2G0CIR8</accession>
<evidence type="ECO:0000313" key="2">
    <source>
        <dbReference type="Proteomes" id="UP000226437"/>
    </source>
</evidence>
<keyword evidence="2" id="KW-1185">Reference proteome</keyword>
<reference evidence="1 2" key="1">
    <citation type="submission" date="2017-10" db="EMBL/GenBank/DDBJ databases">
        <title>The draft genome sequence of Lewinella marina KCTC 32374.</title>
        <authorList>
            <person name="Wang K."/>
        </authorList>
    </citation>
    <scope>NUCLEOTIDE SEQUENCE [LARGE SCALE GENOMIC DNA]</scope>
    <source>
        <strain evidence="1 2">MKG-38</strain>
    </source>
</reference>
<sequence>MTADLPVSFAATAERALHDLDPSGPVEELAHHAREMSEAMVARGEACPVGEGEDYTDLECRLTHFVWAERAKHFLLLYRDVQLQLQMAELRRQEGKASQASVEDLYRRSRETLAEALRDWEADHEARRQALERNDKQRRRQLNAWKLQHNPWPLYRYQLREIAGQSTSLAAEYTELTKLAERFTDLRKLLQQILTVSNELTQRAQQRAEEIIAFIREGDTEADRPGVVAARLEDHVNEEATPARLDHYTNRVNALIAGFVEKQRVTVGSEGGLLQYKEVNFRRATDQWVSAEVMPLIYELWELSEQINNGLRVAVANVRNRALLLATEIKAGQEVSIDNNQLAQPLAAYLTKTEERSTQFGELRQRLQSLIERDLRLTSVYRPEEDFLPLPLQSGIGVFTRRQGRLVTSAQEWLQRHAAGVSRLLGAAAREEKLSVSEKTVRVIRQRSLPPDNAAYTNILMTRGYIGESFLVGREAETAHLRELIQNWKLGFRGAVLLTGNRLAGKTLFGELITNRFFAGKTIRLRPHAPLTVQGRRTQTTANLREALNFVEKYTVQQRPLLWIDDLEKWADGDHTLAANVRALGEHIDDYSGRIFYLVSTSNAVYHHLNRFQELGRVFQARISLDKFSQEDMIRAVSIRHGATHKLLVDADGEPVSEAAFAKMVKRIYRATDGNVGETINRWAYYTRRYDEERVTQARGRRYNLPAFLSPDTATLLTTILLEKQVRDYRLRKLFGPAYQERYASILQRLVRIGLVTRQPDGQLEITESVVNDIGRMLDAESYLNQSS</sequence>
<name>A0A2G0CIR8_9BACT</name>
<organism evidence="1 2">
    <name type="scientific">Neolewinella marina</name>
    <dbReference type="NCBI Taxonomy" id="438751"/>
    <lineage>
        <taxon>Bacteria</taxon>
        <taxon>Pseudomonadati</taxon>
        <taxon>Bacteroidota</taxon>
        <taxon>Saprospiria</taxon>
        <taxon>Saprospirales</taxon>
        <taxon>Lewinellaceae</taxon>
        <taxon>Neolewinella</taxon>
    </lineage>
</organism>
<comment type="caution">
    <text evidence="1">The sequence shown here is derived from an EMBL/GenBank/DDBJ whole genome shotgun (WGS) entry which is preliminary data.</text>
</comment>
<dbReference type="SUPFAM" id="SSF52540">
    <property type="entry name" value="P-loop containing nucleoside triphosphate hydrolases"/>
    <property type="match status" value="1"/>
</dbReference>
<dbReference type="OrthoDB" id="813088at2"/>
<dbReference type="Gene3D" id="3.40.50.300">
    <property type="entry name" value="P-loop containing nucleotide triphosphate hydrolases"/>
    <property type="match status" value="1"/>
</dbReference>